<proteinExistence type="predicted"/>
<dbReference type="EMBL" id="CM023472">
    <property type="protein sequence ID" value="KAH7959036.1"/>
    <property type="molecule type" value="Genomic_DNA"/>
</dbReference>
<protein>
    <submittedName>
        <fullName evidence="1">Uncharacterized protein</fullName>
    </submittedName>
</protein>
<sequence>MKRLLTKKAWIPGVMIIFERWLNHTLKTIFSIQTSPHVLISSCQIGRCNFEGQQCKEGKKSHLRVVVLLCCTATGIKKIKPFVIDKYAKPRCIKNVISVPYIYCANKCAWMTRDLFSKWLIKLDDQMRRDD</sequence>
<comment type="caution">
    <text evidence="1">The sequence shown here is derived from an EMBL/GenBank/DDBJ whole genome shotgun (WGS) entry which is preliminary data.</text>
</comment>
<reference evidence="1" key="1">
    <citation type="submission" date="2020-05" db="EMBL/GenBank/DDBJ databases">
        <title>Large-scale comparative analyses of tick genomes elucidate their genetic diversity and vector capacities.</title>
        <authorList>
            <person name="Jia N."/>
            <person name="Wang J."/>
            <person name="Shi W."/>
            <person name="Du L."/>
            <person name="Sun Y."/>
            <person name="Zhan W."/>
            <person name="Jiang J."/>
            <person name="Wang Q."/>
            <person name="Zhang B."/>
            <person name="Ji P."/>
            <person name="Sakyi L.B."/>
            <person name="Cui X."/>
            <person name="Yuan T."/>
            <person name="Jiang B."/>
            <person name="Yang W."/>
            <person name="Lam T.T.-Y."/>
            <person name="Chang Q."/>
            <person name="Ding S."/>
            <person name="Wang X."/>
            <person name="Zhu J."/>
            <person name="Ruan X."/>
            <person name="Zhao L."/>
            <person name="Wei J."/>
            <person name="Que T."/>
            <person name="Du C."/>
            <person name="Cheng J."/>
            <person name="Dai P."/>
            <person name="Han X."/>
            <person name="Huang E."/>
            <person name="Gao Y."/>
            <person name="Liu J."/>
            <person name="Shao H."/>
            <person name="Ye R."/>
            <person name="Li L."/>
            <person name="Wei W."/>
            <person name="Wang X."/>
            <person name="Wang C."/>
            <person name="Yang T."/>
            <person name="Huo Q."/>
            <person name="Li W."/>
            <person name="Guo W."/>
            <person name="Chen H."/>
            <person name="Zhou L."/>
            <person name="Ni X."/>
            <person name="Tian J."/>
            <person name="Zhou Y."/>
            <person name="Sheng Y."/>
            <person name="Liu T."/>
            <person name="Pan Y."/>
            <person name="Xia L."/>
            <person name="Li J."/>
            <person name="Zhao F."/>
            <person name="Cao W."/>
        </authorList>
    </citation>
    <scope>NUCLEOTIDE SEQUENCE</scope>
    <source>
        <strain evidence="1">Dsil-2018</strain>
    </source>
</reference>
<accession>A0ACB8D3R7</accession>
<gene>
    <name evidence="1" type="ORF">HPB49_007413</name>
</gene>
<evidence type="ECO:0000313" key="1">
    <source>
        <dbReference type="EMBL" id="KAH7959036.1"/>
    </source>
</evidence>
<dbReference type="Proteomes" id="UP000821865">
    <property type="component" value="Chromosome 3"/>
</dbReference>
<evidence type="ECO:0000313" key="2">
    <source>
        <dbReference type="Proteomes" id="UP000821865"/>
    </source>
</evidence>
<organism evidence="1 2">
    <name type="scientific">Dermacentor silvarum</name>
    <name type="common">Tick</name>
    <dbReference type="NCBI Taxonomy" id="543639"/>
    <lineage>
        <taxon>Eukaryota</taxon>
        <taxon>Metazoa</taxon>
        <taxon>Ecdysozoa</taxon>
        <taxon>Arthropoda</taxon>
        <taxon>Chelicerata</taxon>
        <taxon>Arachnida</taxon>
        <taxon>Acari</taxon>
        <taxon>Parasitiformes</taxon>
        <taxon>Ixodida</taxon>
        <taxon>Ixodoidea</taxon>
        <taxon>Ixodidae</taxon>
        <taxon>Rhipicephalinae</taxon>
        <taxon>Dermacentor</taxon>
    </lineage>
</organism>
<name>A0ACB8D3R7_DERSI</name>
<keyword evidence="2" id="KW-1185">Reference proteome</keyword>